<proteinExistence type="inferred from homology"/>
<accession>A0A1J5E5I9</accession>
<feature type="domain" description="UPF0033" evidence="2">
    <location>
        <begin position="12"/>
        <end position="36"/>
    </location>
</feature>
<dbReference type="AlphaFoldDB" id="A0A1J5E5I9"/>
<dbReference type="PANTHER" id="PTHR33279">
    <property type="entry name" value="SULFUR CARRIER PROTEIN YEDF-RELATED"/>
    <property type="match status" value="1"/>
</dbReference>
<dbReference type="PANTHER" id="PTHR33279:SF18">
    <property type="entry name" value="SULFUR CARRIER PROTEIN MJ0990-RELATED"/>
    <property type="match status" value="1"/>
</dbReference>
<dbReference type="InterPro" id="IPR001455">
    <property type="entry name" value="TusA-like"/>
</dbReference>
<comment type="caution">
    <text evidence="3">The sequence shown here is derived from an EMBL/GenBank/DDBJ whole genome shotgun (WGS) entry which is preliminary data.</text>
</comment>
<dbReference type="STRING" id="1817895.AUJ95_06420"/>
<organism evidence="3 4">
    <name type="scientific">Candidatus Desantisbacteria bacterium CG2_30_40_21</name>
    <dbReference type="NCBI Taxonomy" id="1817895"/>
    <lineage>
        <taxon>Bacteria</taxon>
        <taxon>Candidatus Desantisiibacteriota</taxon>
    </lineage>
</organism>
<evidence type="ECO:0000256" key="1">
    <source>
        <dbReference type="ARBA" id="ARBA00008984"/>
    </source>
</evidence>
<evidence type="ECO:0000313" key="4">
    <source>
        <dbReference type="Proteomes" id="UP000183085"/>
    </source>
</evidence>
<dbReference type="Proteomes" id="UP000183085">
    <property type="component" value="Unassembled WGS sequence"/>
</dbReference>
<protein>
    <recommendedName>
        <fullName evidence="2">UPF0033 domain-containing protein</fullName>
    </recommendedName>
</protein>
<name>A0A1J5E5I9_9BACT</name>
<gene>
    <name evidence="3" type="ORF">AUJ95_06420</name>
</gene>
<dbReference type="Gene3D" id="3.30.110.40">
    <property type="entry name" value="TusA-like domain"/>
    <property type="match status" value="1"/>
</dbReference>
<dbReference type="SUPFAM" id="SSF64307">
    <property type="entry name" value="SirA-like"/>
    <property type="match status" value="1"/>
</dbReference>
<dbReference type="CDD" id="cd00291">
    <property type="entry name" value="SirA_YedF_YeeD"/>
    <property type="match status" value="1"/>
</dbReference>
<dbReference type="PROSITE" id="PS01148">
    <property type="entry name" value="UPF0033"/>
    <property type="match status" value="1"/>
</dbReference>
<evidence type="ECO:0000313" key="3">
    <source>
        <dbReference type="EMBL" id="OIP38566.1"/>
    </source>
</evidence>
<evidence type="ECO:0000259" key="2">
    <source>
        <dbReference type="PROSITE" id="PS01148"/>
    </source>
</evidence>
<dbReference type="Pfam" id="PF01206">
    <property type="entry name" value="TusA"/>
    <property type="match status" value="1"/>
</dbReference>
<reference evidence="3 4" key="1">
    <citation type="journal article" date="2016" name="Environ. Microbiol.">
        <title>Genomic resolution of a cold subsurface aquifer community provides metabolic insights for novel microbes adapted to high CO concentrations.</title>
        <authorList>
            <person name="Probst A.J."/>
            <person name="Castelle C.J."/>
            <person name="Singh A."/>
            <person name="Brown C.T."/>
            <person name="Anantharaman K."/>
            <person name="Sharon I."/>
            <person name="Hug L.A."/>
            <person name="Burstein D."/>
            <person name="Emerson J.B."/>
            <person name="Thomas B.C."/>
            <person name="Banfield J.F."/>
        </authorList>
    </citation>
    <scope>NUCLEOTIDE SEQUENCE [LARGE SCALE GENOMIC DNA]</scope>
    <source>
        <strain evidence="3">CG2_30_40_21</strain>
    </source>
</reference>
<dbReference type="EMBL" id="MNYI01000174">
    <property type="protein sequence ID" value="OIP38566.1"/>
    <property type="molecule type" value="Genomic_DNA"/>
</dbReference>
<sequence length="82" mass="9229">MDIKTIEPVKEIDVLGRVCPYPLVMTKKATKGLISGNVIKILCDSEPSVTKEIPAFCEKNGLQMESVRLEDKGYWEVFVMKP</sequence>
<comment type="similarity">
    <text evidence="1">Belongs to the sulfur carrier protein TusA family.</text>
</comment>
<dbReference type="InterPro" id="IPR036868">
    <property type="entry name" value="TusA-like_sf"/>
</dbReference>